<keyword evidence="1" id="KW-0812">Transmembrane</keyword>
<gene>
    <name evidence="2" type="ORF">DRV84_11650</name>
</gene>
<sequence>MSARGDSPGPTAALLLETFDAARGLLRRELDLARAETDRSLRRARAGLVLLALALILAMTALDALAGAAIGALAGLGLGAGLAAMVVGAGLAVLAALVAWWGLRDLERARLAPERVARSLRADAREVREAAGADARD</sequence>
<organism evidence="2 3">
    <name type="scientific">Rhodosalinus sediminis</name>
    <dbReference type="NCBI Taxonomy" id="1940533"/>
    <lineage>
        <taxon>Bacteria</taxon>
        <taxon>Pseudomonadati</taxon>
        <taxon>Pseudomonadota</taxon>
        <taxon>Alphaproteobacteria</taxon>
        <taxon>Rhodobacterales</taxon>
        <taxon>Paracoccaceae</taxon>
        <taxon>Rhodosalinus</taxon>
    </lineage>
</organism>
<dbReference type="EMBL" id="QOHR01000018">
    <property type="protein sequence ID" value="REC55480.1"/>
    <property type="molecule type" value="Genomic_DNA"/>
</dbReference>
<evidence type="ECO:0000256" key="1">
    <source>
        <dbReference type="SAM" id="Phobius"/>
    </source>
</evidence>
<protein>
    <submittedName>
        <fullName evidence="2">Phage holin family protein</fullName>
    </submittedName>
</protein>
<evidence type="ECO:0000313" key="2">
    <source>
        <dbReference type="EMBL" id="REC55480.1"/>
    </source>
</evidence>
<proteinExistence type="predicted"/>
<reference evidence="2 3" key="1">
    <citation type="journal article" date="2017" name="Int. J. Syst. Evol. Microbiol.">
        <title>Rhodosalinus sediminis gen. nov., sp. nov., isolated from marine saltern.</title>
        <authorList>
            <person name="Guo L.Y."/>
            <person name="Ling S.K."/>
            <person name="Li C.M."/>
            <person name="Chen G.J."/>
            <person name="Du Z.J."/>
        </authorList>
    </citation>
    <scope>NUCLEOTIDE SEQUENCE [LARGE SCALE GENOMIC DNA]</scope>
    <source>
        <strain evidence="2 3">WDN1C137</strain>
    </source>
</reference>
<feature type="transmembrane region" description="Helical" evidence="1">
    <location>
        <begin position="48"/>
        <end position="74"/>
    </location>
</feature>
<evidence type="ECO:0000313" key="3">
    <source>
        <dbReference type="Proteomes" id="UP000257131"/>
    </source>
</evidence>
<keyword evidence="1" id="KW-1133">Transmembrane helix</keyword>
<name>A0A3D9BPQ9_9RHOB</name>
<keyword evidence="1" id="KW-0472">Membrane</keyword>
<comment type="caution">
    <text evidence="2">The sequence shown here is derived from an EMBL/GenBank/DDBJ whole genome shotgun (WGS) entry which is preliminary data.</text>
</comment>
<dbReference type="Proteomes" id="UP000257131">
    <property type="component" value="Unassembled WGS sequence"/>
</dbReference>
<keyword evidence="3" id="KW-1185">Reference proteome</keyword>
<dbReference type="InterPro" id="IPR009937">
    <property type="entry name" value="Phage_holin_3_6"/>
</dbReference>
<accession>A0A3D9BPQ9</accession>
<dbReference type="RefSeq" id="WP_115980857.1">
    <property type="nucleotide sequence ID" value="NZ_QOHR01000018.1"/>
</dbReference>
<dbReference type="AlphaFoldDB" id="A0A3D9BPQ9"/>
<dbReference type="Pfam" id="PF07332">
    <property type="entry name" value="Phage_holin_3_6"/>
    <property type="match status" value="1"/>
</dbReference>
<feature type="transmembrane region" description="Helical" evidence="1">
    <location>
        <begin position="80"/>
        <end position="103"/>
    </location>
</feature>